<keyword evidence="1" id="KW-0812">Transmembrane</keyword>
<protein>
    <submittedName>
        <fullName evidence="2">Uncharacterized protein</fullName>
    </submittedName>
</protein>
<feature type="transmembrane region" description="Helical" evidence="1">
    <location>
        <begin position="54"/>
        <end position="73"/>
    </location>
</feature>
<keyword evidence="3" id="KW-1185">Reference proteome</keyword>
<name>A0ABZ0RWS2_9BACI</name>
<keyword evidence="1" id="KW-1133">Transmembrane helix</keyword>
<dbReference type="EMBL" id="CP137624">
    <property type="protein sequence ID" value="WPK11692.1"/>
    <property type="molecule type" value="Genomic_DNA"/>
</dbReference>
<reference evidence="2 3" key="1">
    <citation type="submission" date="2023-09" db="EMBL/GenBank/DDBJ databases">
        <authorList>
            <person name="Page C.A."/>
            <person name="Perez-Diaz I.M."/>
        </authorList>
    </citation>
    <scope>NUCLEOTIDE SEQUENCE [LARGE SCALE GENOMIC DNA]</scope>
    <source>
        <strain evidence="2 3">Ll15</strain>
    </source>
</reference>
<evidence type="ECO:0000256" key="1">
    <source>
        <dbReference type="SAM" id="Phobius"/>
    </source>
</evidence>
<gene>
    <name evidence="2" type="ORF">R6U77_17645</name>
</gene>
<feature type="transmembrane region" description="Helical" evidence="1">
    <location>
        <begin position="30"/>
        <end position="49"/>
    </location>
</feature>
<keyword evidence="1" id="KW-0472">Membrane</keyword>
<evidence type="ECO:0000313" key="3">
    <source>
        <dbReference type="Proteomes" id="UP001322664"/>
    </source>
</evidence>
<proteinExistence type="predicted"/>
<sequence>MGKAIKGIAIICLYCFPFVYFSMYQDFTHHSMLGYILMIVVTVGLAYIAKRYGYIKFVIIGNLISAIVSYFFIGTMAENENWGGFFKPFSPEGMLLLASCLNIIPQLLAMIFTQKKIQEDNQ</sequence>
<evidence type="ECO:0000313" key="2">
    <source>
        <dbReference type="EMBL" id="WPK11692.1"/>
    </source>
</evidence>
<dbReference type="Proteomes" id="UP001322664">
    <property type="component" value="Chromosome"/>
</dbReference>
<feature type="transmembrane region" description="Helical" evidence="1">
    <location>
        <begin position="7"/>
        <end position="24"/>
    </location>
</feature>
<dbReference type="RefSeq" id="WP_319836645.1">
    <property type="nucleotide sequence ID" value="NZ_CP137624.1"/>
</dbReference>
<feature type="transmembrane region" description="Helical" evidence="1">
    <location>
        <begin position="93"/>
        <end position="112"/>
    </location>
</feature>
<organism evidence="2 3">
    <name type="scientific">Lysinibacillus louembei</name>
    <dbReference type="NCBI Taxonomy" id="1470088"/>
    <lineage>
        <taxon>Bacteria</taxon>
        <taxon>Bacillati</taxon>
        <taxon>Bacillota</taxon>
        <taxon>Bacilli</taxon>
        <taxon>Bacillales</taxon>
        <taxon>Bacillaceae</taxon>
        <taxon>Lysinibacillus</taxon>
    </lineage>
</organism>
<accession>A0ABZ0RWS2</accession>